<name>A0AAW0AYK4_9AGAR</name>
<evidence type="ECO:0000313" key="2">
    <source>
        <dbReference type="Proteomes" id="UP001383192"/>
    </source>
</evidence>
<sequence length="253" mass="29444">MHDASVRFMLKPSEIKDLGSFALSYDIWPWQTWDDLVASWLSQAHGIFGQLGIGEQEWGGSSILSVVHLVFERAEAQEASPPTGISNDVPIYLFIRPLPRPCDDEKRWDAWLKGSKYFWSFDCSGSDEIPDHERLKLGLPFLEADLGVWHHSWDRDAYDVLEMIHRSRRFDPTSAELARSLRRLILEVVGDDARFKELNLKNSNDGVDLRQTQRFPMTFPNRIQWLRMHRSSYPYLKWSPQRSQELVGIIDID</sequence>
<reference evidence="1 2" key="1">
    <citation type="submission" date="2024-01" db="EMBL/GenBank/DDBJ databases">
        <title>A draft genome for a cacao thread blight-causing isolate of Paramarasmius palmivorus.</title>
        <authorList>
            <person name="Baruah I.K."/>
            <person name="Bukari Y."/>
            <person name="Amoako-Attah I."/>
            <person name="Meinhardt L.W."/>
            <person name="Bailey B.A."/>
            <person name="Cohen S.P."/>
        </authorList>
    </citation>
    <scope>NUCLEOTIDE SEQUENCE [LARGE SCALE GENOMIC DNA]</scope>
    <source>
        <strain evidence="1 2">GH-12</strain>
    </source>
</reference>
<dbReference type="AlphaFoldDB" id="A0AAW0AYK4"/>
<proteinExistence type="predicted"/>
<keyword evidence="2" id="KW-1185">Reference proteome</keyword>
<organism evidence="1 2">
    <name type="scientific">Paramarasmius palmivorus</name>
    <dbReference type="NCBI Taxonomy" id="297713"/>
    <lineage>
        <taxon>Eukaryota</taxon>
        <taxon>Fungi</taxon>
        <taxon>Dikarya</taxon>
        <taxon>Basidiomycota</taxon>
        <taxon>Agaricomycotina</taxon>
        <taxon>Agaricomycetes</taxon>
        <taxon>Agaricomycetidae</taxon>
        <taxon>Agaricales</taxon>
        <taxon>Marasmiineae</taxon>
        <taxon>Marasmiaceae</taxon>
        <taxon>Paramarasmius</taxon>
    </lineage>
</organism>
<dbReference type="Proteomes" id="UP001383192">
    <property type="component" value="Unassembled WGS sequence"/>
</dbReference>
<gene>
    <name evidence="1" type="ORF">VNI00_018334</name>
</gene>
<protein>
    <submittedName>
        <fullName evidence="1">Uncharacterized protein</fullName>
    </submittedName>
</protein>
<comment type="caution">
    <text evidence="1">The sequence shown here is derived from an EMBL/GenBank/DDBJ whole genome shotgun (WGS) entry which is preliminary data.</text>
</comment>
<evidence type="ECO:0000313" key="1">
    <source>
        <dbReference type="EMBL" id="KAK7018679.1"/>
    </source>
</evidence>
<dbReference type="EMBL" id="JAYKXP010000225">
    <property type="protein sequence ID" value="KAK7018679.1"/>
    <property type="molecule type" value="Genomic_DNA"/>
</dbReference>
<accession>A0AAW0AYK4</accession>